<dbReference type="PANTHER" id="PTHR30250">
    <property type="entry name" value="PST FAMILY PREDICTED COLANIC ACID TRANSPORTER"/>
    <property type="match status" value="1"/>
</dbReference>
<feature type="transmembrane region" description="Helical" evidence="6">
    <location>
        <begin position="467"/>
        <end position="489"/>
    </location>
</feature>
<keyword evidence="2" id="KW-1003">Cell membrane</keyword>
<evidence type="ECO:0000256" key="2">
    <source>
        <dbReference type="ARBA" id="ARBA00022475"/>
    </source>
</evidence>
<feature type="transmembrane region" description="Helical" evidence="6">
    <location>
        <begin position="379"/>
        <end position="401"/>
    </location>
</feature>
<evidence type="ECO:0000256" key="4">
    <source>
        <dbReference type="ARBA" id="ARBA00022989"/>
    </source>
</evidence>
<feature type="transmembrane region" description="Helical" evidence="6">
    <location>
        <begin position="407"/>
        <end position="425"/>
    </location>
</feature>
<evidence type="ECO:0000256" key="3">
    <source>
        <dbReference type="ARBA" id="ARBA00022692"/>
    </source>
</evidence>
<sequence>MLNSSTNNKRIAKNTLLLYFRMLFTMIVGLFTSRVILNALGVEDFGIYNVVGGVVAMFSMISGSLNAAISRFLTYELGSGNKGNLNKVFSSAVTIQILLAVIIIVFAETIGIWFLNTHMTIPENRIGAANWVYQFSILTFAINLINVPFNASIISHEQMSVFAYISIIEVLGKLVIAYGVYVSPMDKLIFYSMLLSLMSVVLWAIYVSYCKIHFEECTYHISFDRDLLKKMFSFAGWNFIGASAAVLRDQGGNIIINIFFGPAVNAARGIAMQVSGAVQGFVANFQTALNPQITKNYASGNYDYMMKLVFQGARLSYCIMFILALPIIITAPYLLYLWLGIVPEHTVNFVRLVLIFALSETLAGPLITAMLATGNIRNYQIAVGSFQLLNVPISYVCLKLGLPAESVLVISIVISVVCEFVRLWMLRSMIRISARAFLKNVYLNVIVCSVIAFILPYVVNHFLPQNLYSFLLVCVVSVISACASIYYVGLNKPEKNMVKSQLIKLKNKL</sequence>
<feature type="transmembrane region" description="Helical" evidence="6">
    <location>
        <begin position="188"/>
        <end position="209"/>
    </location>
</feature>
<feature type="transmembrane region" description="Helical" evidence="6">
    <location>
        <begin position="161"/>
        <end position="182"/>
    </location>
</feature>
<organism evidence="7 8">
    <name type="scientific">Parabacteroides absconsus</name>
    <dbReference type="NCBI Taxonomy" id="2951805"/>
    <lineage>
        <taxon>Bacteria</taxon>
        <taxon>Pseudomonadati</taxon>
        <taxon>Bacteroidota</taxon>
        <taxon>Bacteroidia</taxon>
        <taxon>Bacteroidales</taxon>
        <taxon>Tannerellaceae</taxon>
        <taxon>Parabacteroides</taxon>
    </lineage>
</organism>
<accession>A0ABZ2IIA7</accession>
<evidence type="ECO:0000256" key="6">
    <source>
        <dbReference type="SAM" id="Phobius"/>
    </source>
</evidence>
<feature type="transmembrane region" description="Helical" evidence="6">
    <location>
        <begin position="315"/>
        <end position="337"/>
    </location>
</feature>
<feature type="transmembrane region" description="Helical" evidence="6">
    <location>
        <begin position="16"/>
        <end position="40"/>
    </location>
</feature>
<feature type="transmembrane region" description="Helical" evidence="6">
    <location>
        <begin position="46"/>
        <end position="67"/>
    </location>
</feature>
<name>A0ABZ2IIA7_9BACT</name>
<keyword evidence="3 6" id="KW-0812">Transmembrane</keyword>
<keyword evidence="8" id="KW-1185">Reference proteome</keyword>
<dbReference type="InterPro" id="IPR050833">
    <property type="entry name" value="Poly_Biosynth_Transport"/>
</dbReference>
<dbReference type="InterPro" id="IPR002797">
    <property type="entry name" value="Polysacc_synth"/>
</dbReference>
<feature type="transmembrane region" description="Helical" evidence="6">
    <location>
        <begin position="131"/>
        <end position="149"/>
    </location>
</feature>
<evidence type="ECO:0000256" key="1">
    <source>
        <dbReference type="ARBA" id="ARBA00004651"/>
    </source>
</evidence>
<dbReference type="PANTHER" id="PTHR30250:SF26">
    <property type="entry name" value="PSMA PROTEIN"/>
    <property type="match status" value="1"/>
</dbReference>
<proteinExistence type="predicted"/>
<reference evidence="7 8" key="1">
    <citation type="submission" date="2024-02" db="EMBL/GenBank/DDBJ databases">
        <title>Whole genome sequencing of Parabacteroides sp. AD58.</title>
        <authorList>
            <person name="Chaplin A.V."/>
            <person name="Pikina A.P."/>
            <person name="Sokolova S.R."/>
            <person name="Korostin D.O."/>
            <person name="Efimov B.A."/>
        </authorList>
    </citation>
    <scope>NUCLEOTIDE SEQUENCE [LARGE SCALE GENOMIC DNA]</scope>
    <source>
        <strain evidence="7 8">AD58</strain>
    </source>
</reference>
<gene>
    <name evidence="7" type="ORF">NEE14_012345</name>
</gene>
<feature type="transmembrane region" description="Helical" evidence="6">
    <location>
        <begin position="88"/>
        <end position="115"/>
    </location>
</feature>
<evidence type="ECO:0000313" key="7">
    <source>
        <dbReference type="EMBL" id="WWV65779.1"/>
    </source>
</evidence>
<keyword evidence="5 6" id="KW-0472">Membrane</keyword>
<dbReference type="RefSeq" id="WP_251968441.1">
    <property type="nucleotide sequence ID" value="NZ_CP146284.1"/>
</dbReference>
<evidence type="ECO:0000313" key="8">
    <source>
        <dbReference type="Proteomes" id="UP001320603"/>
    </source>
</evidence>
<evidence type="ECO:0000256" key="5">
    <source>
        <dbReference type="ARBA" id="ARBA00023136"/>
    </source>
</evidence>
<feature type="transmembrane region" description="Helical" evidence="6">
    <location>
        <begin position="437"/>
        <end position="455"/>
    </location>
</feature>
<feature type="transmembrane region" description="Helical" evidence="6">
    <location>
        <begin position="349"/>
        <end position="372"/>
    </location>
</feature>
<dbReference type="Pfam" id="PF01943">
    <property type="entry name" value="Polysacc_synt"/>
    <property type="match status" value="1"/>
</dbReference>
<keyword evidence="4 6" id="KW-1133">Transmembrane helix</keyword>
<protein>
    <submittedName>
        <fullName evidence="7">Oligosaccharide flippase family protein</fullName>
    </submittedName>
</protein>
<comment type="subcellular location">
    <subcellularLocation>
        <location evidence="1">Cell membrane</location>
        <topology evidence="1">Multi-pass membrane protein</topology>
    </subcellularLocation>
</comment>
<dbReference type="EMBL" id="CP146284">
    <property type="protein sequence ID" value="WWV65779.1"/>
    <property type="molecule type" value="Genomic_DNA"/>
</dbReference>
<dbReference type="Proteomes" id="UP001320603">
    <property type="component" value="Chromosome"/>
</dbReference>